<comment type="caution">
    <text evidence="1">The sequence shown here is derived from an EMBL/GenBank/DDBJ whole genome shotgun (WGS) entry which is preliminary data.</text>
</comment>
<protein>
    <submittedName>
        <fullName evidence="1">Uncharacterized protein</fullName>
    </submittedName>
</protein>
<proteinExistence type="predicted"/>
<gene>
    <name evidence="1" type="ORF">BST20_07250</name>
</gene>
<evidence type="ECO:0000313" key="1">
    <source>
        <dbReference type="EMBL" id="ORA40334.1"/>
    </source>
</evidence>
<organism evidence="1 2">
    <name type="scientific">Mycobacterium branderi</name>
    <dbReference type="NCBI Taxonomy" id="43348"/>
    <lineage>
        <taxon>Bacteria</taxon>
        <taxon>Bacillati</taxon>
        <taxon>Actinomycetota</taxon>
        <taxon>Actinomycetes</taxon>
        <taxon>Mycobacteriales</taxon>
        <taxon>Mycobacteriaceae</taxon>
        <taxon>Mycobacterium</taxon>
    </lineage>
</organism>
<sequence length="69" mass="7530">MSGVVGDLDETVRVSVKLLGESTFRCRSGSSRSVDEQTRECFGGMVERSIIGEHLIVSLDAVRLSRSDL</sequence>
<dbReference type="EMBL" id="MVHM01000002">
    <property type="protein sequence ID" value="ORA40334.1"/>
    <property type="molecule type" value="Genomic_DNA"/>
</dbReference>
<reference evidence="1 2" key="1">
    <citation type="submission" date="2016-12" db="EMBL/GenBank/DDBJ databases">
        <title>The new phylogeny of genus Mycobacterium.</title>
        <authorList>
            <person name="Tortoli E."/>
            <person name="Trovato A."/>
            <person name="Cirillo D.M."/>
        </authorList>
    </citation>
    <scope>NUCLEOTIDE SEQUENCE [LARGE SCALE GENOMIC DNA]</scope>
    <source>
        <strain evidence="1 2">DSM 44624</strain>
    </source>
</reference>
<dbReference type="AlphaFoldDB" id="A0AA91RJ99"/>
<name>A0AA91RJ99_9MYCO</name>
<accession>A0AA91RJ99</accession>
<evidence type="ECO:0000313" key="2">
    <source>
        <dbReference type="Proteomes" id="UP000192441"/>
    </source>
</evidence>
<dbReference type="Proteomes" id="UP000192441">
    <property type="component" value="Unassembled WGS sequence"/>
</dbReference>